<evidence type="ECO:0000313" key="1">
    <source>
        <dbReference type="Proteomes" id="UP000095285"/>
    </source>
</evidence>
<name>A0A1I7W2I1_LOALO</name>
<keyword evidence="1" id="KW-1185">Reference proteome</keyword>
<dbReference type="Proteomes" id="UP000095285">
    <property type="component" value="Unassembled WGS sequence"/>
</dbReference>
<evidence type="ECO:0000313" key="2">
    <source>
        <dbReference type="WBParaSite" id="EN70_8941"/>
    </source>
</evidence>
<reference evidence="2" key="2">
    <citation type="submission" date="2016-11" db="UniProtKB">
        <authorList>
            <consortium name="WormBaseParasite"/>
        </authorList>
    </citation>
    <scope>IDENTIFICATION</scope>
</reference>
<proteinExistence type="predicted"/>
<accession>A0A1I7W2I1</accession>
<dbReference type="AlphaFoldDB" id="A0A1I7W2I1"/>
<dbReference type="WBParaSite" id="EN70_8941">
    <property type="protein sequence ID" value="EN70_8941"/>
    <property type="gene ID" value="EN70_8941"/>
</dbReference>
<reference evidence="1" key="1">
    <citation type="submission" date="2012-04" db="EMBL/GenBank/DDBJ databases">
        <title>The Genome Sequence of Loa loa.</title>
        <authorList>
            <consortium name="The Broad Institute Genome Sequencing Platform"/>
            <consortium name="Broad Institute Genome Sequencing Center for Infectious Disease"/>
            <person name="Nutman T.B."/>
            <person name="Fink D.L."/>
            <person name="Russ C."/>
            <person name="Young S."/>
            <person name="Zeng Q."/>
            <person name="Gargeya S."/>
            <person name="Alvarado L."/>
            <person name="Berlin A."/>
            <person name="Chapman S.B."/>
            <person name="Chen Z."/>
            <person name="Freedman E."/>
            <person name="Gellesch M."/>
            <person name="Goldberg J."/>
            <person name="Griggs A."/>
            <person name="Gujja S."/>
            <person name="Heilman E.R."/>
            <person name="Heiman D."/>
            <person name="Howarth C."/>
            <person name="Mehta T."/>
            <person name="Neiman D."/>
            <person name="Pearson M."/>
            <person name="Roberts A."/>
            <person name="Saif S."/>
            <person name="Shea T."/>
            <person name="Shenoy N."/>
            <person name="Sisk P."/>
            <person name="Stolte C."/>
            <person name="Sykes S."/>
            <person name="White J."/>
            <person name="Yandava C."/>
            <person name="Haas B."/>
            <person name="Henn M.R."/>
            <person name="Nusbaum C."/>
            <person name="Birren B."/>
        </authorList>
    </citation>
    <scope>NUCLEOTIDE SEQUENCE [LARGE SCALE GENOMIC DNA]</scope>
</reference>
<protein>
    <submittedName>
        <fullName evidence="2">Uncharacterized protein</fullName>
    </submittedName>
</protein>
<organism evidence="1 2">
    <name type="scientific">Loa loa</name>
    <name type="common">Eye worm</name>
    <name type="synonym">Filaria loa</name>
    <dbReference type="NCBI Taxonomy" id="7209"/>
    <lineage>
        <taxon>Eukaryota</taxon>
        <taxon>Metazoa</taxon>
        <taxon>Ecdysozoa</taxon>
        <taxon>Nematoda</taxon>
        <taxon>Chromadorea</taxon>
        <taxon>Rhabditida</taxon>
        <taxon>Spirurina</taxon>
        <taxon>Spiruromorpha</taxon>
        <taxon>Filarioidea</taxon>
        <taxon>Onchocercidae</taxon>
        <taxon>Loa</taxon>
    </lineage>
</organism>
<sequence length="69" mass="8483">MSLQRYHQNGVIKEDYTERENRSNTYVMQRRVAVIAHHMVPQKTLLKLEPRTKRNQFLYITNRIFNSYR</sequence>